<protein>
    <submittedName>
        <fullName evidence="1">Uncharacterized protein</fullName>
    </submittedName>
</protein>
<keyword evidence="2" id="KW-1185">Reference proteome</keyword>
<organism evidence="1 2">
    <name type="scientific">Robertmurraya siralis</name>
    <dbReference type="NCBI Taxonomy" id="77777"/>
    <lineage>
        <taxon>Bacteria</taxon>
        <taxon>Bacillati</taxon>
        <taxon>Bacillota</taxon>
        <taxon>Bacilli</taxon>
        <taxon>Bacillales</taxon>
        <taxon>Bacillaceae</taxon>
        <taxon>Robertmurraya</taxon>
    </lineage>
</organism>
<dbReference type="EMBL" id="BORC01000009">
    <property type="protein sequence ID" value="GIN63986.1"/>
    <property type="molecule type" value="Genomic_DNA"/>
</dbReference>
<comment type="caution">
    <text evidence="1">The sequence shown here is derived from an EMBL/GenBank/DDBJ whole genome shotgun (WGS) entry which is preliminary data.</text>
</comment>
<evidence type="ECO:0000313" key="2">
    <source>
        <dbReference type="Proteomes" id="UP000682111"/>
    </source>
</evidence>
<accession>A0A919WKX5</accession>
<reference evidence="1" key="1">
    <citation type="submission" date="2021-03" db="EMBL/GenBank/DDBJ databases">
        <title>Antimicrobial resistance genes in bacteria isolated from Japanese honey, and their potential for conferring macrolide and lincosamide resistance in the American foulbrood pathogen Paenibacillus larvae.</title>
        <authorList>
            <person name="Okamoto M."/>
            <person name="Kumagai M."/>
            <person name="Kanamori H."/>
            <person name="Takamatsu D."/>
        </authorList>
    </citation>
    <scope>NUCLEOTIDE SEQUENCE</scope>
    <source>
        <strain evidence="1">J27TS8</strain>
    </source>
</reference>
<evidence type="ECO:0000313" key="1">
    <source>
        <dbReference type="EMBL" id="GIN63986.1"/>
    </source>
</evidence>
<dbReference type="AlphaFoldDB" id="A0A919WKX5"/>
<dbReference type="Proteomes" id="UP000682111">
    <property type="component" value="Unassembled WGS sequence"/>
</dbReference>
<gene>
    <name evidence="1" type="ORF">J27TS8_39790</name>
</gene>
<sequence length="139" mass="15791">MFLVSCSAFGSSPLEFFTDKEEAIRQGIKAEGLKKEDILGEILENGEIFVFYKKNLEDGLGVGVSSIYKKNDKYSWYDSEQDVVIQGNNHNFDVNWILNTKTGNQYKIYVGMADSKDIPEGISPIIDQKTGIYYHVEFL</sequence>
<proteinExistence type="predicted"/>
<name>A0A919WKX5_9BACI</name>
<dbReference type="RefSeq" id="WP_212934328.1">
    <property type="nucleotide sequence ID" value="NZ_BORC01000009.1"/>
</dbReference>